<feature type="compositionally biased region" description="Low complexity" evidence="1">
    <location>
        <begin position="105"/>
        <end position="117"/>
    </location>
</feature>
<sequence length="632" mass="72800">MAPGKSHKYTQNNNRQEVSQFLVNRPNPRNQNLGQQDLESTNYAQQQNSAPQSHAQKVSRQQNDVNQNTNQQKASAQSSQLQQRKRPQKARQQNHQQPNPLRNDSSSQQHPSQNHQHQAARPRGNQQDFVPKSNEDNHQPNALSEGSDEQNVTALWFQGHQNPAPQSSHQRDSYQGQRCPQKPSQTNHHGSNRRQNAFILPKNPARQSSDHQKPRSISNTHSKDGVQQKREDDMQQTPRLTALQKIRDYTKEWIPNPHHRRQPFVKLPRDLALEIMDHLGPVDKASFALTTKSMWEWTKDTLKLEYFDLPGVLPARVTEKRGIIKAWPYFTCWRWRLLERLENEHWKCCSGCIRLHPKTEFFSNELVKPANERLCRAPGLIQVCPHMFLTYKKCATLQKVLSQQIGPEGETKYSPQTVDLNHYLYHECHMKENGYRVTIGTQPVITDQKQHLVFRQKYTIEFNSTDLEKVKGTLGLIESKSLLPNLCPHRSIVTHCLDMLGENSRWNIDMIAEDDVDDKVSVTCKRCCTYFSNFRHYNHLTLQKSRIDFSTSIHVGKGYGLVEDGKPGHGSPYDLRGWVSRTHLANVVEVDDIPRAGCKCRRNCRKIAFEPVTSPSPVASLPGTTWKEGGWF</sequence>
<reference evidence="2" key="1">
    <citation type="journal article" date="2014" name="PLoS Genet.">
        <title>Signature Gene Expression Reveals Novel Clues to the Molecular Mechanisms of Dimorphic Transition in Penicillium marneffei.</title>
        <authorList>
            <person name="Yang E."/>
            <person name="Wang G."/>
            <person name="Cai J."/>
            <person name="Woo P.C."/>
            <person name="Lau S.K."/>
            <person name="Yuen K.-Y."/>
            <person name="Chow W.-N."/>
            <person name="Lin X."/>
        </authorList>
    </citation>
    <scope>NUCLEOTIDE SEQUENCE [LARGE SCALE GENOMIC DNA]</scope>
    <source>
        <strain evidence="2">PM1</strain>
    </source>
</reference>
<feature type="region of interest" description="Disordered" evidence="1">
    <location>
        <begin position="160"/>
        <end position="240"/>
    </location>
</feature>
<dbReference type="HOGENOM" id="CLU_432847_0_0_1"/>
<dbReference type="SUPFAM" id="SSF81383">
    <property type="entry name" value="F-box domain"/>
    <property type="match status" value="1"/>
</dbReference>
<feature type="compositionally biased region" description="Polar residues" evidence="1">
    <location>
        <begin position="160"/>
        <end position="195"/>
    </location>
</feature>
<feature type="compositionally biased region" description="Low complexity" evidence="1">
    <location>
        <begin position="61"/>
        <end position="82"/>
    </location>
</feature>
<feature type="compositionally biased region" description="Polar residues" evidence="1">
    <location>
        <begin position="94"/>
        <end position="104"/>
    </location>
</feature>
<feature type="region of interest" description="Disordered" evidence="1">
    <location>
        <begin position="1"/>
        <end position="148"/>
    </location>
</feature>
<feature type="compositionally biased region" description="Polar residues" evidence="1">
    <location>
        <begin position="9"/>
        <end position="60"/>
    </location>
</feature>
<name>A0A093VJT4_TALMA</name>
<protein>
    <recommendedName>
        <fullName evidence="3">F-box domain-containing protein</fullName>
    </recommendedName>
</protein>
<evidence type="ECO:0000313" key="2">
    <source>
        <dbReference type="EMBL" id="KFX52817.1"/>
    </source>
</evidence>
<evidence type="ECO:0008006" key="3">
    <source>
        <dbReference type="Google" id="ProtNLM"/>
    </source>
</evidence>
<comment type="caution">
    <text evidence="2">The sequence shown here is derived from an EMBL/GenBank/DDBJ whole genome shotgun (WGS) entry which is preliminary data.</text>
</comment>
<gene>
    <name evidence="2" type="ORF">GQ26_0022140</name>
</gene>
<organism evidence="2">
    <name type="scientific">Talaromyces marneffei PM1</name>
    <dbReference type="NCBI Taxonomy" id="1077442"/>
    <lineage>
        <taxon>Eukaryota</taxon>
        <taxon>Fungi</taxon>
        <taxon>Dikarya</taxon>
        <taxon>Ascomycota</taxon>
        <taxon>Pezizomycotina</taxon>
        <taxon>Eurotiomycetes</taxon>
        <taxon>Eurotiomycetidae</taxon>
        <taxon>Eurotiales</taxon>
        <taxon>Trichocomaceae</taxon>
        <taxon>Talaromyces</taxon>
        <taxon>Talaromyces sect. Talaromyces</taxon>
    </lineage>
</organism>
<dbReference type="InterPro" id="IPR036047">
    <property type="entry name" value="F-box-like_dom_sf"/>
</dbReference>
<evidence type="ECO:0000256" key="1">
    <source>
        <dbReference type="SAM" id="MobiDB-lite"/>
    </source>
</evidence>
<dbReference type="EMBL" id="JPOX01000002">
    <property type="protein sequence ID" value="KFX52817.1"/>
    <property type="molecule type" value="Genomic_DNA"/>
</dbReference>
<feature type="compositionally biased region" description="Polar residues" evidence="1">
    <location>
        <begin position="139"/>
        <end position="148"/>
    </location>
</feature>
<proteinExistence type="predicted"/>
<feature type="compositionally biased region" description="Basic and acidic residues" evidence="1">
    <location>
        <begin position="221"/>
        <end position="233"/>
    </location>
</feature>
<accession>A0A093VJT4</accession>
<dbReference type="AlphaFoldDB" id="A0A093VJT4"/>